<comment type="caution">
    <text evidence="3">The sequence shown here is derived from an EMBL/GenBank/DDBJ whole genome shotgun (WGS) entry which is preliminary data.</text>
</comment>
<evidence type="ECO:0000313" key="4">
    <source>
        <dbReference type="Proteomes" id="UP001149140"/>
    </source>
</evidence>
<feature type="signal peptide" evidence="2">
    <location>
        <begin position="1"/>
        <end position="25"/>
    </location>
</feature>
<feature type="compositionally biased region" description="Pro residues" evidence="1">
    <location>
        <begin position="39"/>
        <end position="51"/>
    </location>
</feature>
<gene>
    <name evidence="3" type="ORF">OM076_06565</name>
</gene>
<organism evidence="3 4">
    <name type="scientific">Solirubrobacter ginsenosidimutans</name>
    <dbReference type="NCBI Taxonomy" id="490573"/>
    <lineage>
        <taxon>Bacteria</taxon>
        <taxon>Bacillati</taxon>
        <taxon>Actinomycetota</taxon>
        <taxon>Thermoleophilia</taxon>
        <taxon>Solirubrobacterales</taxon>
        <taxon>Solirubrobacteraceae</taxon>
        <taxon>Solirubrobacter</taxon>
    </lineage>
</organism>
<protein>
    <submittedName>
        <fullName evidence="3">Uncharacterized protein</fullName>
    </submittedName>
</protein>
<name>A0A9X3S195_9ACTN</name>
<evidence type="ECO:0000313" key="3">
    <source>
        <dbReference type="EMBL" id="MDA0159916.1"/>
    </source>
</evidence>
<proteinExistence type="predicted"/>
<sequence>MKLRTLAVAPLAALTIAVLAGTALAGTDSDDEAGGPVAIPAPAPFVQPPAAPSVEPTAPAPNDTPAPIDTPAPVATPEQVPVQTPVLQDRARRAASPKRATHKPARHQALNAAHVRKAARSTAIPRGGVQAGFGGTA</sequence>
<feature type="chain" id="PRO_5040849431" evidence="2">
    <location>
        <begin position="26"/>
        <end position="137"/>
    </location>
</feature>
<keyword evidence="2" id="KW-0732">Signal</keyword>
<feature type="compositionally biased region" description="Basic residues" evidence="1">
    <location>
        <begin position="93"/>
        <end position="106"/>
    </location>
</feature>
<accession>A0A9X3S195</accession>
<dbReference type="AlphaFoldDB" id="A0A9X3S195"/>
<evidence type="ECO:0000256" key="2">
    <source>
        <dbReference type="SAM" id="SignalP"/>
    </source>
</evidence>
<dbReference type="RefSeq" id="WP_270038679.1">
    <property type="nucleotide sequence ID" value="NZ_JAPDOD010000003.1"/>
</dbReference>
<evidence type="ECO:0000256" key="1">
    <source>
        <dbReference type="SAM" id="MobiDB-lite"/>
    </source>
</evidence>
<feature type="compositionally biased region" description="Pro residues" evidence="1">
    <location>
        <begin position="58"/>
        <end position="70"/>
    </location>
</feature>
<keyword evidence="4" id="KW-1185">Reference proteome</keyword>
<dbReference type="Proteomes" id="UP001149140">
    <property type="component" value="Unassembled WGS sequence"/>
</dbReference>
<dbReference type="EMBL" id="JAPDOD010000003">
    <property type="protein sequence ID" value="MDA0159916.1"/>
    <property type="molecule type" value="Genomic_DNA"/>
</dbReference>
<feature type="region of interest" description="Disordered" evidence="1">
    <location>
        <begin position="26"/>
        <end position="137"/>
    </location>
</feature>
<reference evidence="3" key="1">
    <citation type="submission" date="2022-10" db="EMBL/GenBank/DDBJ databases">
        <title>The WGS of Solirubrobacter ginsenosidimutans DSM 21036.</title>
        <authorList>
            <person name="Jiang Z."/>
        </authorList>
    </citation>
    <scope>NUCLEOTIDE SEQUENCE</scope>
    <source>
        <strain evidence="3">DSM 21036</strain>
    </source>
</reference>